<dbReference type="EMBL" id="JANAWD010000054">
    <property type="protein sequence ID" value="KAJ3489053.1"/>
    <property type="molecule type" value="Genomic_DNA"/>
</dbReference>
<dbReference type="AlphaFoldDB" id="A0AAD5V8N9"/>
<dbReference type="Gene3D" id="3.80.10.10">
    <property type="entry name" value="Ribonuclease Inhibitor"/>
    <property type="match status" value="1"/>
</dbReference>
<comment type="caution">
    <text evidence="1">The sequence shown here is derived from an EMBL/GenBank/DDBJ whole genome shotgun (WGS) entry which is preliminary data.</text>
</comment>
<sequence length="460" mass="52014">MKGTIESSFRGLSITTDNSKPSVSVHHQREVPVSSLPPELLDIVYKLLWQTFAQAVSDIVFSPFLHGYPLTESSASRQSATATINLARRPLVQVAAVSRGWYNSSIHFLYSHVVLLSYRQLWDFHRTVKESQFVASLVKELSFFVPHGRPHSSTLNRQFQFHHQAADILLQCTLVQSIHICSPDSEPPARHTLHNRVPSAPQSTRIVSFTAHSLAFMVVPTTFEEYPHLEALTFNRCLIPRGISLLTVSSLHTLKFRETYSIEPSFLSRSNLPSLRHLWLYRSALTLPPDTSVDDRTFDPPVLETLHLVENVDEPDMTFEILHQSGALSRLRTLCSTLNPYLSVWEFPESLQSLMIFIPRDAGPFDTYPILEALRLNATSIQQSSCALSQITINLHCLDASTEALSTHESESLEGIRVNCDKIRLAVDFNVIDLDHWVMHYGDLISMCPRTTIDETLDDE</sequence>
<dbReference type="SUPFAM" id="SSF52058">
    <property type="entry name" value="L domain-like"/>
    <property type="match status" value="1"/>
</dbReference>
<evidence type="ECO:0000313" key="2">
    <source>
        <dbReference type="Proteomes" id="UP001212997"/>
    </source>
</evidence>
<dbReference type="Proteomes" id="UP001212997">
    <property type="component" value="Unassembled WGS sequence"/>
</dbReference>
<evidence type="ECO:0000313" key="1">
    <source>
        <dbReference type="EMBL" id="KAJ3489053.1"/>
    </source>
</evidence>
<organism evidence="1 2">
    <name type="scientific">Meripilus lineatus</name>
    <dbReference type="NCBI Taxonomy" id="2056292"/>
    <lineage>
        <taxon>Eukaryota</taxon>
        <taxon>Fungi</taxon>
        <taxon>Dikarya</taxon>
        <taxon>Basidiomycota</taxon>
        <taxon>Agaricomycotina</taxon>
        <taxon>Agaricomycetes</taxon>
        <taxon>Polyporales</taxon>
        <taxon>Meripilaceae</taxon>
        <taxon>Meripilus</taxon>
    </lineage>
</organism>
<gene>
    <name evidence="1" type="ORF">NLI96_g2423</name>
</gene>
<name>A0AAD5V8N9_9APHY</name>
<accession>A0AAD5V8N9</accession>
<keyword evidence="2" id="KW-1185">Reference proteome</keyword>
<protein>
    <submittedName>
        <fullName evidence="1">Uncharacterized protein</fullName>
    </submittedName>
</protein>
<reference evidence="1" key="1">
    <citation type="submission" date="2022-07" db="EMBL/GenBank/DDBJ databases">
        <title>Genome Sequence of Physisporinus lineatus.</title>
        <authorList>
            <person name="Buettner E."/>
        </authorList>
    </citation>
    <scope>NUCLEOTIDE SEQUENCE</scope>
    <source>
        <strain evidence="1">VT162</strain>
    </source>
</reference>
<dbReference type="InterPro" id="IPR032675">
    <property type="entry name" value="LRR_dom_sf"/>
</dbReference>
<proteinExistence type="predicted"/>